<dbReference type="Gene3D" id="3.30.1450.10">
    <property type="match status" value="1"/>
</dbReference>
<dbReference type="EMBL" id="JBHUCJ010000031">
    <property type="protein sequence ID" value="MFD3224617.1"/>
    <property type="molecule type" value="Genomic_DNA"/>
</dbReference>
<gene>
    <name evidence="3" type="ORF">ACFPK4_13825</name>
</gene>
<reference evidence="3 4" key="1">
    <citation type="submission" date="2024-09" db="EMBL/GenBank/DDBJ databases">
        <title>Genomes of Rahnella.</title>
        <authorList>
            <person name="Mnguni F.C."/>
            <person name="Shin G.Y."/>
            <person name="Coutinho T."/>
        </authorList>
    </citation>
    <scope>NUCLEOTIDE SEQUENCE [LARGE SCALE GENOMIC DNA]</scope>
    <source>
        <strain evidence="3 4">20WA0057</strain>
    </source>
</reference>
<evidence type="ECO:0008006" key="5">
    <source>
        <dbReference type="Google" id="ProtNLM"/>
    </source>
</evidence>
<proteinExistence type="predicted"/>
<evidence type="ECO:0000313" key="3">
    <source>
        <dbReference type="EMBL" id="MFD3224617.1"/>
    </source>
</evidence>
<feature type="signal peptide" evidence="2">
    <location>
        <begin position="1"/>
        <end position="23"/>
    </location>
</feature>
<organism evidence="3 4">
    <name type="scientific">Rahnella sp. (strain Y9602)</name>
    <dbReference type="NCBI Taxonomy" id="2703885"/>
    <lineage>
        <taxon>Bacteria</taxon>
        <taxon>Pseudomonadati</taxon>
        <taxon>Pseudomonadota</taxon>
        <taxon>Gammaproteobacteria</taxon>
        <taxon>Enterobacterales</taxon>
        <taxon>Yersiniaceae</taxon>
        <taxon>Rahnella</taxon>
    </lineage>
</organism>
<dbReference type="InterPro" id="IPR037873">
    <property type="entry name" value="BamE-like"/>
</dbReference>
<evidence type="ECO:0000256" key="1">
    <source>
        <dbReference type="ARBA" id="ARBA00022729"/>
    </source>
</evidence>
<sequence length="129" mass="14066">MNKKWSIALVALSVLVVSGCASSGNKHLQKETETSVQTKIQEGKTTKTEVKGMFGSPDSVNFTDGGKEVWKYSFAKVKVSGKSFIPFYGLFHNGTTGTKKELTILFDGDKVQKYTMAESAIDTKSGWAD</sequence>
<name>A0ABW6CA34_RAHSY</name>
<comment type="caution">
    <text evidence="3">The sequence shown here is derived from an EMBL/GenBank/DDBJ whole genome shotgun (WGS) entry which is preliminary data.</text>
</comment>
<keyword evidence="4" id="KW-1185">Reference proteome</keyword>
<dbReference type="RefSeq" id="WP_015689750.1">
    <property type="nucleotide sequence ID" value="NZ_JBHUCJ010000031.1"/>
</dbReference>
<dbReference type="PROSITE" id="PS51257">
    <property type="entry name" value="PROKAR_LIPOPROTEIN"/>
    <property type="match status" value="1"/>
</dbReference>
<feature type="chain" id="PRO_5045419777" description="Lipoprotein" evidence="2">
    <location>
        <begin position="24"/>
        <end position="129"/>
    </location>
</feature>
<dbReference type="Proteomes" id="UP001598201">
    <property type="component" value="Unassembled WGS sequence"/>
</dbReference>
<accession>A0ABW6CA34</accession>
<evidence type="ECO:0000313" key="4">
    <source>
        <dbReference type="Proteomes" id="UP001598201"/>
    </source>
</evidence>
<protein>
    <recommendedName>
        <fullName evidence="5">Lipoprotein</fullName>
    </recommendedName>
</protein>
<evidence type="ECO:0000256" key="2">
    <source>
        <dbReference type="SAM" id="SignalP"/>
    </source>
</evidence>
<keyword evidence="1 2" id="KW-0732">Signal</keyword>